<reference evidence="1" key="1">
    <citation type="submission" date="2021-01" db="EMBL/GenBank/DDBJ databases">
        <authorList>
            <person name="Corre E."/>
            <person name="Pelletier E."/>
            <person name="Niang G."/>
            <person name="Scheremetjew M."/>
            <person name="Finn R."/>
            <person name="Kale V."/>
            <person name="Holt S."/>
            <person name="Cochrane G."/>
            <person name="Meng A."/>
            <person name="Brown T."/>
            <person name="Cohen L."/>
        </authorList>
    </citation>
    <scope>NUCLEOTIDE SEQUENCE</scope>
    <source>
        <strain evidence="1">CCMP3105</strain>
    </source>
</reference>
<protein>
    <recommendedName>
        <fullName evidence="2">ADP,ATP carrier protein</fullName>
    </recommendedName>
</protein>
<accession>A0A7S4S3U7</accession>
<gene>
    <name evidence="1" type="ORF">AMON00008_LOCUS44700</name>
</gene>
<evidence type="ECO:0008006" key="2">
    <source>
        <dbReference type="Google" id="ProtNLM"/>
    </source>
</evidence>
<evidence type="ECO:0000313" key="1">
    <source>
        <dbReference type="EMBL" id="CAE4633858.1"/>
    </source>
</evidence>
<dbReference type="AlphaFoldDB" id="A0A7S4S3U7"/>
<proteinExistence type="predicted"/>
<sequence length="322" mass="34901">MVDRDSELRSRCFRRCCPRRPSAACGPGVKFPEAPLILAGAFGGPFCIFLYTPLRNALTLASQNAESSAWQLYCSTFEGGFSSGWTGGFAPVLPSCPQFCVMGPLFHFFKEALGSAVLAVLLSALAETTISIGSQTLNAQMAFNRDQRNAGSDVQVPLWNPLIPYGPGTVVHVTRNIVALSGIRIFSKPCQAALRWAARMLHIELPEGVRLFLGDFVASLGAAVLSAPFNQLYNFAVTSQAYMDAGPTGKVTAMMGFLMENYLVFNGDGEVVGLSSTLARDLCMRCAYVATLYTTFSAIERLFVFLAESRKRRRNGKAKAAE</sequence>
<dbReference type="EMBL" id="HBNR01063324">
    <property type="protein sequence ID" value="CAE4633858.1"/>
    <property type="molecule type" value="Transcribed_RNA"/>
</dbReference>
<name>A0A7S4S3U7_9DINO</name>
<organism evidence="1">
    <name type="scientific">Alexandrium monilatum</name>
    <dbReference type="NCBI Taxonomy" id="311494"/>
    <lineage>
        <taxon>Eukaryota</taxon>
        <taxon>Sar</taxon>
        <taxon>Alveolata</taxon>
        <taxon>Dinophyceae</taxon>
        <taxon>Gonyaulacales</taxon>
        <taxon>Pyrocystaceae</taxon>
        <taxon>Alexandrium</taxon>
    </lineage>
</organism>